<evidence type="ECO:0000256" key="1">
    <source>
        <dbReference type="ARBA" id="ARBA00007894"/>
    </source>
</evidence>
<comment type="similarity">
    <text evidence="1">Belongs to the class-I aminoacyl-tRNA synthetase family. Glutamate--tRNA ligase type 1 subfamily.</text>
</comment>
<feature type="domain" description="Glutamyl/glutaminyl-tRNA synthetase class Ib catalytic" evidence="8">
    <location>
        <begin position="3"/>
        <end position="292"/>
    </location>
</feature>
<dbReference type="InterPro" id="IPR008925">
    <property type="entry name" value="aa_tRNA-synth_I_cd-bd_sf"/>
</dbReference>
<gene>
    <name evidence="9" type="primary">gltX</name>
    <name evidence="9" type="ORF">NJU99_07855</name>
</gene>
<dbReference type="SUPFAM" id="SSF48163">
    <property type="entry name" value="An anticodon-binding domain of class I aminoacyl-tRNA synthetases"/>
    <property type="match status" value="1"/>
</dbReference>
<dbReference type="RefSeq" id="WP_254575366.1">
    <property type="nucleotide sequence ID" value="NZ_CP100595.1"/>
</dbReference>
<dbReference type="PANTHER" id="PTHR43311">
    <property type="entry name" value="GLUTAMATE--TRNA LIGASE"/>
    <property type="match status" value="1"/>
</dbReference>
<keyword evidence="4 7" id="KW-0067">ATP-binding</keyword>
<protein>
    <submittedName>
        <fullName evidence="9">Glutamate--tRNA ligase</fullName>
        <ecNumber evidence="9">6.1.1.17</ecNumber>
    </submittedName>
</protein>
<keyword evidence="5 7" id="KW-0648">Protein biosynthesis</keyword>
<dbReference type="NCBIfam" id="TIGR00464">
    <property type="entry name" value="gltX_bact"/>
    <property type="match status" value="1"/>
</dbReference>
<dbReference type="GO" id="GO:0004818">
    <property type="term" value="F:glutamate-tRNA ligase activity"/>
    <property type="evidence" value="ECO:0007669"/>
    <property type="project" value="UniProtKB-EC"/>
</dbReference>
<dbReference type="InterPro" id="IPR004527">
    <property type="entry name" value="Glu-tRNA-ligase_bac/mito"/>
</dbReference>
<evidence type="ECO:0000256" key="7">
    <source>
        <dbReference type="RuleBase" id="RU363037"/>
    </source>
</evidence>
<dbReference type="PANTHER" id="PTHR43311:SF2">
    <property type="entry name" value="GLUTAMATE--TRNA LIGASE, MITOCHONDRIAL-RELATED"/>
    <property type="match status" value="1"/>
</dbReference>
<evidence type="ECO:0000313" key="10">
    <source>
        <dbReference type="Proteomes" id="UP001060012"/>
    </source>
</evidence>
<dbReference type="InterPro" id="IPR020061">
    <property type="entry name" value="Glu_tRNA_lig_a-bdl"/>
</dbReference>
<dbReference type="InterPro" id="IPR049940">
    <property type="entry name" value="GluQ/Sye"/>
</dbReference>
<keyword evidence="10" id="KW-1185">Reference proteome</keyword>
<dbReference type="InterPro" id="IPR000924">
    <property type="entry name" value="Glu/Gln-tRNA-synth"/>
</dbReference>
<proteinExistence type="inferred from homology"/>
<dbReference type="Gene3D" id="3.40.50.620">
    <property type="entry name" value="HUPs"/>
    <property type="match status" value="1"/>
</dbReference>
<keyword evidence="2 7" id="KW-0436">Ligase</keyword>
<dbReference type="InterPro" id="IPR014729">
    <property type="entry name" value="Rossmann-like_a/b/a_fold"/>
</dbReference>
<name>A0ABY5E231_9BACT</name>
<evidence type="ECO:0000259" key="8">
    <source>
        <dbReference type="Pfam" id="PF00749"/>
    </source>
</evidence>
<evidence type="ECO:0000256" key="6">
    <source>
        <dbReference type="ARBA" id="ARBA00023146"/>
    </source>
</evidence>
<dbReference type="EC" id="6.1.1.17" evidence="9"/>
<evidence type="ECO:0000256" key="2">
    <source>
        <dbReference type="ARBA" id="ARBA00022598"/>
    </source>
</evidence>
<accession>A0ABY5E231</accession>
<dbReference type="Gene3D" id="3.90.800.10">
    <property type="entry name" value="Glutamyl-tRNA Synthetase, Domain 3"/>
    <property type="match status" value="1"/>
</dbReference>
<dbReference type="Pfam" id="PF00749">
    <property type="entry name" value="tRNA-synt_1c"/>
    <property type="match status" value="1"/>
</dbReference>
<dbReference type="Gene3D" id="1.10.1160.10">
    <property type="entry name" value="Glutamyl-trna Synthetase, Domain 2"/>
    <property type="match status" value="1"/>
</dbReference>
<dbReference type="Proteomes" id="UP001060012">
    <property type="component" value="Chromosome"/>
</dbReference>
<keyword evidence="3 7" id="KW-0547">Nucleotide-binding</keyword>
<dbReference type="EMBL" id="CP100595">
    <property type="protein sequence ID" value="UTJ05185.1"/>
    <property type="molecule type" value="Genomic_DNA"/>
</dbReference>
<evidence type="ECO:0000313" key="9">
    <source>
        <dbReference type="EMBL" id="UTJ05185.1"/>
    </source>
</evidence>
<reference evidence="9" key="1">
    <citation type="submission" date="2022-07" db="EMBL/GenBank/DDBJ databases">
        <title>Arcobacter roscoffensis sp. nov., a marine bacterium isolated from coastal seawater collected from Roscoff, France.</title>
        <authorList>
            <person name="Pascual J."/>
            <person name="Lepeaux C."/>
            <person name="Methner A."/>
            <person name="Overmann J."/>
        </authorList>
    </citation>
    <scope>NUCLEOTIDE SEQUENCE</scope>
    <source>
        <strain evidence="9">ARW1-2F2</strain>
    </source>
</reference>
<dbReference type="PRINTS" id="PR00987">
    <property type="entry name" value="TRNASYNTHGLU"/>
</dbReference>
<evidence type="ECO:0000256" key="5">
    <source>
        <dbReference type="ARBA" id="ARBA00022917"/>
    </source>
</evidence>
<keyword evidence="6 7" id="KW-0030">Aminoacyl-tRNA synthetase</keyword>
<dbReference type="SUPFAM" id="SSF52374">
    <property type="entry name" value="Nucleotidylyl transferase"/>
    <property type="match status" value="1"/>
</dbReference>
<organism evidence="9 10">
    <name type="scientific">Arcobacter roscoffensis</name>
    <dbReference type="NCBI Taxonomy" id="2961520"/>
    <lineage>
        <taxon>Bacteria</taxon>
        <taxon>Pseudomonadati</taxon>
        <taxon>Campylobacterota</taxon>
        <taxon>Epsilonproteobacteria</taxon>
        <taxon>Campylobacterales</taxon>
        <taxon>Arcobacteraceae</taxon>
        <taxon>Arcobacter</taxon>
    </lineage>
</organism>
<evidence type="ECO:0000256" key="4">
    <source>
        <dbReference type="ARBA" id="ARBA00022840"/>
    </source>
</evidence>
<evidence type="ECO:0000256" key="3">
    <source>
        <dbReference type="ARBA" id="ARBA00022741"/>
    </source>
</evidence>
<dbReference type="InterPro" id="IPR020058">
    <property type="entry name" value="Glu/Gln-tRNA-synth_Ib_cat-dom"/>
</dbReference>
<sequence length="423" mass="48443">MLRFAPSPTRSMNISDLRVAIYNYIVSKQKNEGLTVRIEDIEKDKIVEGKDKEILELLSLFSIDYSRAAHQSDSLKYHQKMAMQLMAQKKAFACFCGDVKLDELKEEAKKAGKPFKYDGFCETLSDETVLNTNAPFTVRIKEANASIRFTDLLQGDFKIKPLEMNSFIILNHDKTPTYDYACAVDDMIMDISTVIRDEKHLDSTANQIHVRKSLSYDKKIDYVHLTTIDNADEISVKSLIEEGFLPSAIANYIVLLGNKTPKEIFSLEEAIEWLDITKISKETLSFDMDKLKQINKKHLAALDDMRLSKILGYADTDLGKLGKIFLEDFSTIKEVKTKLDTVFAQKVTYEGYEKEFVEIKLCVQDAPFFENFEDLVKYVSEKTGFKDESLQKPLSFILTAQDDYSKLENIYPLIKNYIGEIAK</sequence>